<dbReference type="OrthoDB" id="3352776at2759"/>
<protein>
    <recommendedName>
        <fullName evidence="3">SnoaL-like domain-containing protein</fullName>
    </recommendedName>
</protein>
<gene>
    <name evidence="1" type="ORF">CVT26_007732</name>
</gene>
<sequence>MISEQQLRASTNAFFDAFSSNNPPLKMLSFFSTTSPVIIQHAPATCPHPHTSRLDGSNAIRSYFDVLATHFVRSDAKILSPLQVDLNKRRANLTASVTWKWKKSGRKFVEEFTWTLDYDEGLRIVSFVIRTVSGPGTCVMRAIDSEPALPEKSAVQASVSSQTPNDDFTDSRFPINLQL</sequence>
<dbReference type="AlphaFoldDB" id="A0A409VZX2"/>
<organism evidence="1 2">
    <name type="scientific">Gymnopilus dilepis</name>
    <dbReference type="NCBI Taxonomy" id="231916"/>
    <lineage>
        <taxon>Eukaryota</taxon>
        <taxon>Fungi</taxon>
        <taxon>Dikarya</taxon>
        <taxon>Basidiomycota</taxon>
        <taxon>Agaricomycotina</taxon>
        <taxon>Agaricomycetes</taxon>
        <taxon>Agaricomycetidae</taxon>
        <taxon>Agaricales</taxon>
        <taxon>Agaricineae</taxon>
        <taxon>Hymenogastraceae</taxon>
        <taxon>Gymnopilus</taxon>
    </lineage>
</organism>
<evidence type="ECO:0000313" key="1">
    <source>
        <dbReference type="EMBL" id="PPQ71817.1"/>
    </source>
</evidence>
<evidence type="ECO:0008006" key="3">
    <source>
        <dbReference type="Google" id="ProtNLM"/>
    </source>
</evidence>
<evidence type="ECO:0000313" key="2">
    <source>
        <dbReference type="Proteomes" id="UP000284706"/>
    </source>
</evidence>
<dbReference type="InParanoid" id="A0A409VZX2"/>
<dbReference type="Proteomes" id="UP000284706">
    <property type="component" value="Unassembled WGS sequence"/>
</dbReference>
<comment type="caution">
    <text evidence="1">The sequence shown here is derived from an EMBL/GenBank/DDBJ whole genome shotgun (WGS) entry which is preliminary data.</text>
</comment>
<dbReference type="InterPro" id="IPR032710">
    <property type="entry name" value="NTF2-like_dom_sf"/>
</dbReference>
<dbReference type="EMBL" id="NHYE01005486">
    <property type="protein sequence ID" value="PPQ71817.1"/>
    <property type="molecule type" value="Genomic_DNA"/>
</dbReference>
<name>A0A409VZX2_9AGAR</name>
<accession>A0A409VZX2</accession>
<keyword evidence="2" id="KW-1185">Reference proteome</keyword>
<proteinExistence type="predicted"/>
<dbReference type="SUPFAM" id="SSF54427">
    <property type="entry name" value="NTF2-like"/>
    <property type="match status" value="1"/>
</dbReference>
<reference evidence="1 2" key="1">
    <citation type="journal article" date="2018" name="Evol. Lett.">
        <title>Horizontal gene cluster transfer increased hallucinogenic mushroom diversity.</title>
        <authorList>
            <person name="Reynolds H.T."/>
            <person name="Vijayakumar V."/>
            <person name="Gluck-Thaler E."/>
            <person name="Korotkin H.B."/>
            <person name="Matheny P.B."/>
            <person name="Slot J.C."/>
        </authorList>
    </citation>
    <scope>NUCLEOTIDE SEQUENCE [LARGE SCALE GENOMIC DNA]</scope>
    <source>
        <strain evidence="1 2">SRW20</strain>
    </source>
</reference>